<keyword evidence="3" id="KW-1185">Reference proteome</keyword>
<evidence type="ECO:0000313" key="3">
    <source>
        <dbReference type="Proteomes" id="UP000601435"/>
    </source>
</evidence>
<sequence length="522" mass="55335">DLEPAAAAATAACRTNSRIYRSCEEMAWCRSSVENSLTPVVVCAFTGPAPPPGIAPACGASSASQLLPAEAPLMSPGEVLSGGVVMTHPNSTGCFPAMAPAGAMPLPCLAAELPHPSMTVDHQTLHASEWQYMDPFMFGMGPGMGPCCQPALPALPDMQPGLPGPGPAGMQLAQAVQAANAAAAPFGSGSMPLAAQQVSPGLWCVVVADPSYGGMPAQASVITETCQGPLHSEHLATRSTLNLCLSEHLAPIPEAAAAAAAECDRSSTSPPGWTSVVLQKPEADVPSTPPPRQRSDEMIPTPSPVRRSPQPCLAPSAKGCFPNKPKVASEQRKLHLQPDCMQPGPWHDVHFSTNGHEDGHESHPPQFRGKMHAAASGHNHSTAHTVHKGQNGSNQPFKKRYSQWPSAGHVAPTSMPHHALNKGDSLDSILEHAIWDLMEQVLTQRPKLEEGKRVKVTLSNWLSLLPASRGNMCQRRALANRALRTMSKRLPGCCWTVDVERQEMQVHLADVARFSSFCDGKC</sequence>
<proteinExistence type="predicted"/>
<evidence type="ECO:0000313" key="2">
    <source>
        <dbReference type="EMBL" id="CAE7922339.1"/>
    </source>
</evidence>
<feature type="region of interest" description="Disordered" evidence="1">
    <location>
        <begin position="262"/>
        <end position="319"/>
    </location>
</feature>
<organism evidence="2 3">
    <name type="scientific">Symbiodinium necroappetens</name>
    <dbReference type="NCBI Taxonomy" id="1628268"/>
    <lineage>
        <taxon>Eukaryota</taxon>
        <taxon>Sar</taxon>
        <taxon>Alveolata</taxon>
        <taxon>Dinophyceae</taxon>
        <taxon>Suessiales</taxon>
        <taxon>Symbiodiniaceae</taxon>
        <taxon>Symbiodinium</taxon>
    </lineage>
</organism>
<dbReference type="Proteomes" id="UP000601435">
    <property type="component" value="Unassembled WGS sequence"/>
</dbReference>
<evidence type="ECO:0000256" key="1">
    <source>
        <dbReference type="SAM" id="MobiDB-lite"/>
    </source>
</evidence>
<feature type="region of interest" description="Disordered" evidence="1">
    <location>
        <begin position="370"/>
        <end position="419"/>
    </location>
</feature>
<feature type="non-terminal residue" evidence="2">
    <location>
        <position position="522"/>
    </location>
</feature>
<comment type="caution">
    <text evidence="2">The sequence shown here is derived from an EMBL/GenBank/DDBJ whole genome shotgun (WGS) entry which is preliminary data.</text>
</comment>
<protein>
    <submittedName>
        <fullName evidence="2">Uncharacterized protein</fullName>
    </submittedName>
</protein>
<dbReference type="EMBL" id="CAJNJA010078441">
    <property type="protein sequence ID" value="CAE7922339.1"/>
    <property type="molecule type" value="Genomic_DNA"/>
</dbReference>
<reference evidence="2" key="1">
    <citation type="submission" date="2021-02" db="EMBL/GenBank/DDBJ databases">
        <authorList>
            <person name="Dougan E. K."/>
            <person name="Rhodes N."/>
            <person name="Thang M."/>
            <person name="Chan C."/>
        </authorList>
    </citation>
    <scope>NUCLEOTIDE SEQUENCE</scope>
</reference>
<dbReference type="AlphaFoldDB" id="A0A813BTK9"/>
<feature type="compositionally biased region" description="Polar residues" evidence="1">
    <location>
        <begin position="378"/>
        <end position="396"/>
    </location>
</feature>
<dbReference type="OrthoDB" id="449322at2759"/>
<gene>
    <name evidence="2" type="ORF">SNEC2469_LOCUS31848</name>
</gene>
<accession>A0A813BTK9</accession>
<name>A0A813BTK9_9DINO</name>